<dbReference type="Gene3D" id="3.40.50.410">
    <property type="entry name" value="von Willebrand factor, type A domain"/>
    <property type="match status" value="1"/>
</dbReference>
<sequence>APSKTCTSATDLVFVIDASTNVGATNFKKQLNFVANTASYFRVGLDSLRLGVVSFGTEAIVWINLGDHSSLQGISK</sequence>
<protein>
    <submittedName>
        <fullName evidence="2">Serine-rich adhesin for platelets</fullName>
    </submittedName>
</protein>
<dbReference type="AlphaFoldDB" id="A0AAD8BAX0"/>
<dbReference type="Pfam" id="PF00092">
    <property type="entry name" value="VWA"/>
    <property type="match status" value="1"/>
</dbReference>
<feature type="non-terminal residue" evidence="2">
    <location>
        <position position="1"/>
    </location>
</feature>
<dbReference type="EMBL" id="JASAOG010000112">
    <property type="protein sequence ID" value="KAK0050618.1"/>
    <property type="molecule type" value="Genomic_DNA"/>
</dbReference>
<dbReference type="InterPro" id="IPR050525">
    <property type="entry name" value="ECM_Assembly_Org"/>
</dbReference>
<dbReference type="InterPro" id="IPR002035">
    <property type="entry name" value="VWF_A"/>
</dbReference>
<feature type="non-terminal residue" evidence="2">
    <location>
        <position position="76"/>
    </location>
</feature>
<dbReference type="PANTHER" id="PTHR24020">
    <property type="entry name" value="COLLAGEN ALPHA"/>
    <property type="match status" value="1"/>
</dbReference>
<name>A0AAD8BAX0_BIOPF</name>
<feature type="domain" description="VWFA" evidence="1">
    <location>
        <begin position="11"/>
        <end position="76"/>
    </location>
</feature>
<comment type="caution">
    <text evidence="2">The sequence shown here is derived from an EMBL/GenBank/DDBJ whole genome shotgun (WGS) entry which is preliminary data.</text>
</comment>
<dbReference type="PROSITE" id="PS50234">
    <property type="entry name" value="VWFA"/>
    <property type="match status" value="1"/>
</dbReference>
<dbReference type="PANTHER" id="PTHR24020:SF20">
    <property type="entry name" value="PH DOMAIN-CONTAINING PROTEIN"/>
    <property type="match status" value="1"/>
</dbReference>
<evidence type="ECO:0000313" key="2">
    <source>
        <dbReference type="EMBL" id="KAK0050618.1"/>
    </source>
</evidence>
<reference evidence="2" key="1">
    <citation type="journal article" date="2023" name="PLoS Negl. Trop. Dis.">
        <title>A genome sequence for Biomphalaria pfeifferi, the major vector snail for the human-infecting parasite Schistosoma mansoni.</title>
        <authorList>
            <person name="Bu L."/>
            <person name="Lu L."/>
            <person name="Laidemitt M.R."/>
            <person name="Zhang S.M."/>
            <person name="Mutuku M."/>
            <person name="Mkoji G."/>
            <person name="Steinauer M."/>
            <person name="Loker E.S."/>
        </authorList>
    </citation>
    <scope>NUCLEOTIDE SEQUENCE</scope>
    <source>
        <strain evidence="2">KasaAsao</strain>
    </source>
</reference>
<proteinExistence type="predicted"/>
<keyword evidence="3" id="KW-1185">Reference proteome</keyword>
<evidence type="ECO:0000259" key="1">
    <source>
        <dbReference type="PROSITE" id="PS50234"/>
    </source>
</evidence>
<evidence type="ECO:0000313" key="3">
    <source>
        <dbReference type="Proteomes" id="UP001233172"/>
    </source>
</evidence>
<dbReference type="SUPFAM" id="SSF53300">
    <property type="entry name" value="vWA-like"/>
    <property type="match status" value="1"/>
</dbReference>
<gene>
    <name evidence="2" type="ORF">Bpfe_019955</name>
</gene>
<organism evidence="2 3">
    <name type="scientific">Biomphalaria pfeifferi</name>
    <name type="common">Bloodfluke planorb</name>
    <name type="synonym">Freshwater snail</name>
    <dbReference type="NCBI Taxonomy" id="112525"/>
    <lineage>
        <taxon>Eukaryota</taxon>
        <taxon>Metazoa</taxon>
        <taxon>Spiralia</taxon>
        <taxon>Lophotrochozoa</taxon>
        <taxon>Mollusca</taxon>
        <taxon>Gastropoda</taxon>
        <taxon>Heterobranchia</taxon>
        <taxon>Euthyneura</taxon>
        <taxon>Panpulmonata</taxon>
        <taxon>Hygrophila</taxon>
        <taxon>Lymnaeoidea</taxon>
        <taxon>Planorbidae</taxon>
        <taxon>Biomphalaria</taxon>
    </lineage>
</organism>
<reference evidence="2" key="2">
    <citation type="submission" date="2023-04" db="EMBL/GenBank/DDBJ databases">
        <authorList>
            <person name="Bu L."/>
            <person name="Lu L."/>
            <person name="Laidemitt M.R."/>
            <person name="Zhang S.M."/>
            <person name="Mutuku M."/>
            <person name="Mkoji G."/>
            <person name="Steinauer M."/>
            <person name="Loker E.S."/>
        </authorList>
    </citation>
    <scope>NUCLEOTIDE SEQUENCE</scope>
    <source>
        <strain evidence="2">KasaAsao</strain>
        <tissue evidence="2">Whole Snail</tissue>
    </source>
</reference>
<dbReference type="InterPro" id="IPR036465">
    <property type="entry name" value="vWFA_dom_sf"/>
</dbReference>
<dbReference type="Proteomes" id="UP001233172">
    <property type="component" value="Unassembled WGS sequence"/>
</dbReference>
<accession>A0AAD8BAX0</accession>